<dbReference type="Gene3D" id="2.60.40.420">
    <property type="entry name" value="Cupredoxins - blue copper proteins"/>
    <property type="match status" value="3"/>
</dbReference>
<dbReference type="CDD" id="cd13867">
    <property type="entry name" value="CuRO_2_CueO_FtsP"/>
    <property type="match status" value="1"/>
</dbReference>
<dbReference type="InterPro" id="IPR002355">
    <property type="entry name" value="Cu_oxidase_Cu_BS"/>
</dbReference>
<dbReference type="CDD" id="cd04232">
    <property type="entry name" value="CuRO_1_CueO_FtsP"/>
    <property type="match status" value="1"/>
</dbReference>
<feature type="domain" description="Plastocyanin-like" evidence="5">
    <location>
        <begin position="268"/>
        <end position="328"/>
    </location>
</feature>
<comment type="similarity">
    <text evidence="1">Belongs to the multicopper oxidase family.</text>
</comment>
<dbReference type="InterPro" id="IPR045087">
    <property type="entry name" value="Cu-oxidase_fam"/>
</dbReference>
<feature type="domain" description="Plastocyanin-like" evidence="7">
    <location>
        <begin position="101"/>
        <end position="207"/>
    </location>
</feature>
<name>A0ABX5EK22_9MICO</name>
<keyword evidence="2" id="KW-0479">Metal-binding</keyword>
<keyword evidence="3" id="KW-0560">Oxidoreductase</keyword>
<protein>
    <submittedName>
        <fullName evidence="8">FtsP/CotA-like multicopper oxidase with cupredoxin domain</fullName>
    </submittedName>
</protein>
<evidence type="ECO:0000259" key="5">
    <source>
        <dbReference type="Pfam" id="PF00394"/>
    </source>
</evidence>
<evidence type="ECO:0000256" key="3">
    <source>
        <dbReference type="ARBA" id="ARBA00023002"/>
    </source>
</evidence>
<dbReference type="Pfam" id="PF00394">
    <property type="entry name" value="Cu-oxidase"/>
    <property type="match status" value="1"/>
</dbReference>
<feature type="region of interest" description="Disordered" evidence="4">
    <location>
        <begin position="368"/>
        <end position="387"/>
    </location>
</feature>
<evidence type="ECO:0000313" key="8">
    <source>
        <dbReference type="EMBL" id="PRZ10005.1"/>
    </source>
</evidence>
<reference evidence="8 9" key="1">
    <citation type="submission" date="2018-03" db="EMBL/GenBank/DDBJ databases">
        <title>Comparative analysis of microorganisms from saline springs in Andes Mountain Range, Colombia.</title>
        <authorList>
            <person name="Rubin E."/>
        </authorList>
    </citation>
    <scope>NUCLEOTIDE SEQUENCE [LARGE SCALE GENOMIC DNA]</scope>
    <source>
        <strain evidence="8 9">CG 23</strain>
    </source>
</reference>
<evidence type="ECO:0000256" key="4">
    <source>
        <dbReference type="SAM" id="MobiDB-lite"/>
    </source>
</evidence>
<dbReference type="SUPFAM" id="SSF49503">
    <property type="entry name" value="Cupredoxins"/>
    <property type="match status" value="3"/>
</dbReference>
<dbReference type="Pfam" id="PF07732">
    <property type="entry name" value="Cu-oxidase_3"/>
    <property type="match status" value="1"/>
</dbReference>
<evidence type="ECO:0000256" key="2">
    <source>
        <dbReference type="ARBA" id="ARBA00022723"/>
    </source>
</evidence>
<sequence length="531" mass="57267">MTARRCGCTTRRDVARVHGASCTHSVGAGVRRRAVVAGVATVVLLTAACGALPGSVTSVDAVTFDQELAIPPLAESEVVDGVRTFSLTAQEGTTSFAPATERGTQTETWGFDGAYLGPTLRAERGERVAVDVANELDETTSVHWHGMHLPPAMDGGPHQEIEPGGTWRPTWEVDQPGATLWYHPHPHGETEEHVYRGLAGMFILDDDATRAADLPSGYGVDDVPVIVQDKVFDDAGQLDLTDDGGEPGTLGGVVMANGTVGAYHEVTTERVRLRLLNGSTARTYTFGFPDRSFDLVASDGGLLEAPLERDQVRLAPGERAEIVVTMAAGETTRLASTETDLGSVAVPFAMGGNDAFDVLELRAADELTPSPEPAWEPSQHADGDALDAADATVTRTFELDERRINGERMDPGRIDEVATVGDTEIWEVRSTVPMPHSFHVHDVQFRVLSIDGGPPPEELVGRKDTVYLEPRRTYRLLMRFEDYSDDAVPYMYHCHMLRHEDEGMMGQFVVVEPGSDATPGPLQGAAGHATH</sequence>
<dbReference type="InterPro" id="IPR008972">
    <property type="entry name" value="Cupredoxin"/>
</dbReference>
<keyword evidence="9" id="KW-1185">Reference proteome</keyword>
<dbReference type="InterPro" id="IPR011707">
    <property type="entry name" value="Cu-oxidase-like_N"/>
</dbReference>
<proteinExistence type="inferred from homology"/>
<dbReference type="PANTHER" id="PTHR48267:SF1">
    <property type="entry name" value="BILIRUBIN OXIDASE"/>
    <property type="match status" value="1"/>
</dbReference>
<evidence type="ECO:0000256" key="1">
    <source>
        <dbReference type="ARBA" id="ARBA00010609"/>
    </source>
</evidence>
<organism evidence="8 9">
    <name type="scientific">Isoptericola halotolerans</name>
    <dbReference type="NCBI Taxonomy" id="300560"/>
    <lineage>
        <taxon>Bacteria</taxon>
        <taxon>Bacillati</taxon>
        <taxon>Actinomycetota</taxon>
        <taxon>Actinomycetes</taxon>
        <taxon>Micrococcales</taxon>
        <taxon>Promicromonosporaceae</taxon>
        <taxon>Isoptericola</taxon>
    </lineage>
</organism>
<dbReference type="CDD" id="cd13890">
    <property type="entry name" value="CuRO_3_CueO_FtsP"/>
    <property type="match status" value="1"/>
</dbReference>
<dbReference type="Proteomes" id="UP000239895">
    <property type="component" value="Unassembled WGS sequence"/>
</dbReference>
<dbReference type="EMBL" id="PVTX01000001">
    <property type="protein sequence ID" value="PRZ10005.1"/>
    <property type="molecule type" value="Genomic_DNA"/>
</dbReference>
<dbReference type="Pfam" id="PF07731">
    <property type="entry name" value="Cu-oxidase_2"/>
    <property type="match status" value="1"/>
</dbReference>
<gene>
    <name evidence="8" type="ORF">BCL65_101143</name>
</gene>
<accession>A0ABX5EK22</accession>
<feature type="domain" description="Plastocyanin-like" evidence="6">
    <location>
        <begin position="395"/>
        <end position="511"/>
    </location>
</feature>
<dbReference type="InterPro" id="IPR011706">
    <property type="entry name" value="Cu-oxidase_C"/>
</dbReference>
<evidence type="ECO:0000259" key="7">
    <source>
        <dbReference type="Pfam" id="PF07732"/>
    </source>
</evidence>
<evidence type="ECO:0000313" key="9">
    <source>
        <dbReference type="Proteomes" id="UP000239895"/>
    </source>
</evidence>
<dbReference type="InterPro" id="IPR001117">
    <property type="entry name" value="Cu-oxidase_2nd"/>
</dbReference>
<dbReference type="PANTHER" id="PTHR48267">
    <property type="entry name" value="CUPREDOXIN SUPERFAMILY PROTEIN"/>
    <property type="match status" value="1"/>
</dbReference>
<evidence type="ECO:0000259" key="6">
    <source>
        <dbReference type="Pfam" id="PF07731"/>
    </source>
</evidence>
<comment type="caution">
    <text evidence="8">The sequence shown here is derived from an EMBL/GenBank/DDBJ whole genome shotgun (WGS) entry which is preliminary data.</text>
</comment>
<dbReference type="PROSITE" id="PS00080">
    <property type="entry name" value="MULTICOPPER_OXIDASE2"/>
    <property type="match status" value="1"/>
</dbReference>